<proteinExistence type="inferred from homology"/>
<dbReference type="InterPro" id="IPR003137">
    <property type="entry name" value="PA_domain"/>
</dbReference>
<feature type="active site" description="Charge relay system" evidence="8">
    <location>
        <position position="115"/>
    </location>
</feature>
<comment type="similarity">
    <text evidence="1 8 9">Belongs to the peptidase S8 family.</text>
</comment>
<keyword evidence="5" id="KW-0732">Signal</keyword>
<dbReference type="InterPro" id="IPR034213">
    <property type="entry name" value="S8_Vpr-like"/>
</dbReference>
<evidence type="ECO:0000256" key="5">
    <source>
        <dbReference type="ARBA" id="ARBA00022729"/>
    </source>
</evidence>
<dbReference type="InterPro" id="IPR022398">
    <property type="entry name" value="Peptidase_S8_His-AS"/>
</dbReference>
<dbReference type="InterPro" id="IPR036852">
    <property type="entry name" value="Peptidase_S8/S53_dom_sf"/>
</dbReference>
<evidence type="ECO:0000256" key="4">
    <source>
        <dbReference type="ARBA" id="ARBA00022670"/>
    </source>
</evidence>
<dbReference type="InterPro" id="IPR000209">
    <property type="entry name" value="Peptidase_S8/S53_dom"/>
</dbReference>
<dbReference type="Gene3D" id="3.40.50.200">
    <property type="entry name" value="Peptidase S8/S53 domain"/>
    <property type="match status" value="1"/>
</dbReference>
<dbReference type="PRINTS" id="PR00723">
    <property type="entry name" value="SUBTILISIN"/>
</dbReference>
<keyword evidence="6 8" id="KW-0378">Hydrolase</keyword>
<organism evidence="12 13">
    <name type="scientific">Gracilibacillus marinus</name>
    <dbReference type="NCBI Taxonomy" id="630535"/>
    <lineage>
        <taxon>Bacteria</taxon>
        <taxon>Bacillati</taxon>
        <taxon>Bacillota</taxon>
        <taxon>Bacilli</taxon>
        <taxon>Bacillales</taxon>
        <taxon>Bacillaceae</taxon>
        <taxon>Gracilibacillus</taxon>
    </lineage>
</organism>
<evidence type="ECO:0000313" key="12">
    <source>
        <dbReference type="EMBL" id="MFC4386510.1"/>
    </source>
</evidence>
<evidence type="ECO:0000256" key="9">
    <source>
        <dbReference type="RuleBase" id="RU003355"/>
    </source>
</evidence>
<dbReference type="Gene3D" id="3.50.30.30">
    <property type="match status" value="1"/>
</dbReference>
<dbReference type="PROSITE" id="PS51892">
    <property type="entry name" value="SUBTILASE"/>
    <property type="match status" value="1"/>
</dbReference>
<keyword evidence="4 8" id="KW-0645">Protease</keyword>
<dbReference type="PROSITE" id="PS00136">
    <property type="entry name" value="SUBTILASE_ASP"/>
    <property type="match status" value="1"/>
</dbReference>
<dbReference type="SUPFAM" id="SSF52025">
    <property type="entry name" value="PA domain"/>
    <property type="match status" value="1"/>
</dbReference>
<accession>A0ABV8VSJ4</accession>
<dbReference type="CDD" id="cd07474">
    <property type="entry name" value="Peptidases_S8_subtilisin_Vpr-like"/>
    <property type="match status" value="1"/>
</dbReference>
<dbReference type="Pfam" id="PF00082">
    <property type="entry name" value="Peptidase_S8"/>
    <property type="match status" value="1"/>
</dbReference>
<feature type="domain" description="Peptidase S8/S53" evidence="10">
    <location>
        <begin position="106"/>
        <end position="485"/>
    </location>
</feature>
<evidence type="ECO:0000256" key="6">
    <source>
        <dbReference type="ARBA" id="ARBA00022801"/>
    </source>
</evidence>
<dbReference type="InterPro" id="IPR023827">
    <property type="entry name" value="Peptidase_S8_Asp-AS"/>
</dbReference>
<dbReference type="EMBL" id="JBHSDV010000001">
    <property type="protein sequence ID" value="MFC4386510.1"/>
    <property type="molecule type" value="Genomic_DNA"/>
</dbReference>
<comment type="caution">
    <text evidence="12">The sequence shown here is derived from an EMBL/GenBank/DDBJ whole genome shotgun (WGS) entry which is preliminary data.</text>
</comment>
<evidence type="ECO:0000259" key="10">
    <source>
        <dbReference type="Pfam" id="PF00082"/>
    </source>
</evidence>
<dbReference type="InterPro" id="IPR046450">
    <property type="entry name" value="PA_dom_sf"/>
</dbReference>
<dbReference type="PANTHER" id="PTHR43806:SF65">
    <property type="entry name" value="SERINE PROTEASE APRX"/>
    <property type="match status" value="1"/>
</dbReference>
<protein>
    <submittedName>
        <fullName evidence="12">S8 family serine peptidase</fullName>
    </submittedName>
</protein>
<feature type="active site" description="Charge relay system" evidence="8">
    <location>
        <position position="438"/>
    </location>
</feature>
<dbReference type="Proteomes" id="UP001595880">
    <property type="component" value="Unassembled WGS sequence"/>
</dbReference>
<sequence length="696" mass="76503">MQLFFILMLLSSVDQPLSYIIEVDGDPHSIAEEVEAHHPRVEVLAVYDTIFNGIAIKTTRRDLIKIEEEDFIKKTYPVTTYQTTQAEIPKNESVPFIIPDNLPYTGKGVKIGVIDTGIDYTHPDLMKNYRGGFDLVDFDKDPMETVPQQGIPTTHGTHVAGIIGADGEMKGVAPDAELYAYRALGPGGSGTSVQVMAAIERAVKDGMDILNLSLGNTINGPDWPTSVAVNKATEEGVTVVIAAGNTGPNPWTIGSPATADSVISVGASTPQIEIPYIYAPFADKKIELLPMQGTKKWEFTKDFNFIHEKEVRGQVPYNTILIVNRGEIPFTQLAKKAEELGAMGLLIVNNEEGIFQGAIDPTITIPVAAITKEDGAWLDKNAGTFLQIEKKEIEDTITDFSSRGPVTVNWSIKPDIVAPGASILSTVPGGYDAYNGTSMAAPHVAGAAALLKEAHPNWTPSQMKAALLTTADPFQAFQPNEQGAGKMDIEEAIGTDTLIYNNAIQLGRNKGMSNRMTHMLTIENVSERTISYSFQQPKQKKEIRFYLPASFTLAPGEKKDVAIEVVKNEHYTEEAFVQGYLQLNGYTLPYLWLTEHAEIPMAMGLDFYLEFFDDHYKYQLYIVEQNSKVTIDLYDSNTLEFIQTIVKKDGVNQGVLEGELAIKDVPTSGTYLANITIEAGEKEYQYQSIIQIEPAV</sequence>
<dbReference type="PROSITE" id="PS00138">
    <property type="entry name" value="SUBTILASE_SER"/>
    <property type="match status" value="1"/>
</dbReference>
<evidence type="ECO:0000259" key="11">
    <source>
        <dbReference type="Pfam" id="PF02225"/>
    </source>
</evidence>
<dbReference type="Pfam" id="PF02225">
    <property type="entry name" value="PA"/>
    <property type="match status" value="1"/>
</dbReference>
<dbReference type="InterPro" id="IPR050131">
    <property type="entry name" value="Peptidase_S8_subtilisin-like"/>
</dbReference>
<keyword evidence="2" id="KW-0134">Cell wall</keyword>
<dbReference type="PROSITE" id="PS00137">
    <property type="entry name" value="SUBTILASE_HIS"/>
    <property type="match status" value="1"/>
</dbReference>
<evidence type="ECO:0000256" key="2">
    <source>
        <dbReference type="ARBA" id="ARBA00022512"/>
    </source>
</evidence>
<evidence type="ECO:0000256" key="7">
    <source>
        <dbReference type="ARBA" id="ARBA00022825"/>
    </source>
</evidence>
<feature type="domain" description="PA" evidence="11">
    <location>
        <begin position="310"/>
        <end position="378"/>
    </location>
</feature>
<evidence type="ECO:0000313" key="13">
    <source>
        <dbReference type="Proteomes" id="UP001595880"/>
    </source>
</evidence>
<evidence type="ECO:0000256" key="8">
    <source>
        <dbReference type="PROSITE-ProRule" id="PRU01240"/>
    </source>
</evidence>
<keyword evidence="13" id="KW-1185">Reference proteome</keyword>
<dbReference type="PANTHER" id="PTHR43806">
    <property type="entry name" value="PEPTIDASE S8"/>
    <property type="match status" value="1"/>
</dbReference>
<keyword evidence="3" id="KW-0964">Secreted</keyword>
<evidence type="ECO:0000256" key="3">
    <source>
        <dbReference type="ARBA" id="ARBA00022525"/>
    </source>
</evidence>
<name>A0ABV8VSJ4_9BACI</name>
<dbReference type="SUPFAM" id="SSF52743">
    <property type="entry name" value="Subtilisin-like"/>
    <property type="match status" value="1"/>
</dbReference>
<keyword evidence="7 8" id="KW-0720">Serine protease</keyword>
<gene>
    <name evidence="12" type="ORF">ACFOZ1_01675</name>
</gene>
<feature type="active site" description="Charge relay system" evidence="8">
    <location>
        <position position="155"/>
    </location>
</feature>
<evidence type="ECO:0000256" key="1">
    <source>
        <dbReference type="ARBA" id="ARBA00011073"/>
    </source>
</evidence>
<dbReference type="InterPro" id="IPR015500">
    <property type="entry name" value="Peptidase_S8_subtilisin-rel"/>
</dbReference>
<reference evidence="13" key="1">
    <citation type="journal article" date="2019" name="Int. J. Syst. Evol. Microbiol.">
        <title>The Global Catalogue of Microorganisms (GCM) 10K type strain sequencing project: providing services to taxonomists for standard genome sequencing and annotation.</title>
        <authorList>
            <consortium name="The Broad Institute Genomics Platform"/>
            <consortium name="The Broad Institute Genome Sequencing Center for Infectious Disease"/>
            <person name="Wu L."/>
            <person name="Ma J."/>
        </authorList>
    </citation>
    <scope>NUCLEOTIDE SEQUENCE [LARGE SCALE GENOMIC DNA]</scope>
    <source>
        <strain evidence="13">KACC 14058</strain>
    </source>
</reference>
<dbReference type="InterPro" id="IPR023828">
    <property type="entry name" value="Peptidase_S8_Ser-AS"/>
</dbReference>
<dbReference type="RefSeq" id="WP_390195169.1">
    <property type="nucleotide sequence ID" value="NZ_JBHSDV010000001.1"/>
</dbReference>